<dbReference type="PANTHER" id="PTHR30460:SF0">
    <property type="entry name" value="MODERATE CONDUCTANCE MECHANOSENSITIVE CHANNEL YBIO"/>
    <property type="match status" value="1"/>
</dbReference>
<feature type="transmembrane region" description="Helical" evidence="7">
    <location>
        <begin position="302"/>
        <end position="321"/>
    </location>
</feature>
<accession>A0AAW9QU02</accession>
<sequence>MSERMPEKQNFQRENRRSLARWIARIILFFLIALGFSLFINRSVALAQIPDLSPAKLTPFQWAIGSESDGSSIQTGKVRLDGRTLFRIAVPPIERENRDSEPSPLLERIAAIENTLQESIGIPGRQGLPEVTFRTDASSNLPVLFIGDRYLMTVTTLDARLYGYEPRRLAERLTDLVRQGLTQARQERQPRYLLRQSAIVAIVLCLSLAVQIAIDRYGRKVQRKRQKLQERIPDPAEIVDTIAEEDTSIENVTLEQRHEQRQRLDLADLQHRLLQVARLGLWIGATLFILGLYPHTRPLQPFLLSTPLKLLAIAAGIYAAIRASDLSIDRLTRVVVRERSGDVRERERLNLRFSTFSGVLKSVNAVILVSFGILSALSLVGVNVFPLLAGAGLVGLAISFAAQNLIKDIINGFFILLEDQYAVGDVIAVDSVSGLVENMNLRITQLRDGEGQLITVPNSNISIVRNLSKDWSRVDLTVTLAYGTDPDRGLAAIERVARQFARDPRWRDKMPEPPEVLGIDRLDHEGILIRVWIKTLPLQQWSVAREFRRRLTLALDKEGLSIGMPRQSLQFNSSLDLDGETSTRNN</sequence>
<evidence type="ECO:0000259" key="9">
    <source>
        <dbReference type="Pfam" id="PF21082"/>
    </source>
</evidence>
<keyword evidence="6 7" id="KW-0472">Membrane</keyword>
<evidence type="ECO:0000313" key="12">
    <source>
        <dbReference type="Proteomes" id="UP001328733"/>
    </source>
</evidence>
<evidence type="ECO:0000313" key="11">
    <source>
        <dbReference type="EMBL" id="MEG3438760.1"/>
    </source>
</evidence>
<proteinExistence type="inferred from homology"/>
<dbReference type="FunFam" id="2.30.30.60:FF:000001">
    <property type="entry name" value="MscS Mechanosensitive ion channel"/>
    <property type="match status" value="1"/>
</dbReference>
<dbReference type="Gene3D" id="2.30.30.60">
    <property type="match status" value="1"/>
</dbReference>
<keyword evidence="12" id="KW-1185">Reference proteome</keyword>
<evidence type="ECO:0000256" key="3">
    <source>
        <dbReference type="ARBA" id="ARBA00022475"/>
    </source>
</evidence>
<dbReference type="InterPro" id="IPR045276">
    <property type="entry name" value="YbiO_bact"/>
</dbReference>
<organism evidence="11 12">
    <name type="scientific">Pannus brasiliensis CCIBt3594</name>
    <dbReference type="NCBI Taxonomy" id="1427578"/>
    <lineage>
        <taxon>Bacteria</taxon>
        <taxon>Bacillati</taxon>
        <taxon>Cyanobacteriota</taxon>
        <taxon>Cyanophyceae</taxon>
        <taxon>Oscillatoriophycideae</taxon>
        <taxon>Chroococcales</taxon>
        <taxon>Microcystaceae</taxon>
        <taxon>Pannus</taxon>
    </lineage>
</organism>
<dbReference type="PANTHER" id="PTHR30460">
    <property type="entry name" value="MODERATE CONDUCTANCE MECHANOSENSITIVE CHANNEL YBIO"/>
    <property type="match status" value="1"/>
</dbReference>
<feature type="domain" description="Mechanosensitive ion channel transmembrane helices 2/3" evidence="10">
    <location>
        <begin position="364"/>
        <end position="403"/>
    </location>
</feature>
<feature type="transmembrane region" description="Helical" evidence="7">
    <location>
        <begin position="279"/>
        <end position="296"/>
    </location>
</feature>
<dbReference type="Gene3D" id="1.10.287.1260">
    <property type="match status" value="1"/>
</dbReference>
<evidence type="ECO:0000256" key="4">
    <source>
        <dbReference type="ARBA" id="ARBA00022692"/>
    </source>
</evidence>
<evidence type="ECO:0000256" key="7">
    <source>
        <dbReference type="SAM" id="Phobius"/>
    </source>
</evidence>
<dbReference type="AlphaFoldDB" id="A0AAW9QU02"/>
<dbReference type="Pfam" id="PF00924">
    <property type="entry name" value="MS_channel_2nd"/>
    <property type="match status" value="1"/>
</dbReference>
<dbReference type="InterPro" id="IPR011066">
    <property type="entry name" value="MscS_channel_C_sf"/>
</dbReference>
<dbReference type="InterPro" id="IPR010920">
    <property type="entry name" value="LSM_dom_sf"/>
</dbReference>
<evidence type="ECO:0000259" key="10">
    <source>
        <dbReference type="Pfam" id="PF21088"/>
    </source>
</evidence>
<dbReference type="SUPFAM" id="SSF50182">
    <property type="entry name" value="Sm-like ribonucleoproteins"/>
    <property type="match status" value="1"/>
</dbReference>
<feature type="domain" description="Mechanosensitive ion channel MscS" evidence="8">
    <location>
        <begin position="404"/>
        <end position="469"/>
    </location>
</feature>
<protein>
    <submittedName>
        <fullName evidence="11">Mechanosensitive ion channel family protein</fullName>
    </submittedName>
</protein>
<comment type="similarity">
    <text evidence="2">Belongs to the MscS (TC 1.A.23) family.</text>
</comment>
<keyword evidence="3" id="KW-1003">Cell membrane</keyword>
<evidence type="ECO:0000259" key="8">
    <source>
        <dbReference type="Pfam" id="PF00924"/>
    </source>
</evidence>
<dbReference type="Pfam" id="PF21082">
    <property type="entry name" value="MS_channel_3rd"/>
    <property type="match status" value="1"/>
</dbReference>
<dbReference type="SUPFAM" id="SSF82861">
    <property type="entry name" value="Mechanosensitive channel protein MscS (YggB), transmembrane region"/>
    <property type="match status" value="1"/>
</dbReference>
<keyword evidence="5 7" id="KW-1133">Transmembrane helix</keyword>
<dbReference type="Pfam" id="PF21088">
    <property type="entry name" value="MS_channel_1st"/>
    <property type="match status" value="1"/>
</dbReference>
<evidence type="ECO:0000256" key="6">
    <source>
        <dbReference type="ARBA" id="ARBA00023136"/>
    </source>
</evidence>
<dbReference type="InterPro" id="IPR023408">
    <property type="entry name" value="MscS_beta-dom_sf"/>
</dbReference>
<feature type="transmembrane region" description="Helical" evidence="7">
    <location>
        <begin position="192"/>
        <end position="214"/>
    </location>
</feature>
<reference evidence="11 12" key="1">
    <citation type="submission" date="2024-01" db="EMBL/GenBank/DDBJ databases">
        <title>Genomic insights into the taxonomy and metabolism of the cyanobacterium Pannus brasiliensis CCIBt3594.</title>
        <authorList>
            <person name="Machado M."/>
            <person name="Botero N.B."/>
            <person name="Andreote A.P.D."/>
            <person name="Feitosa A.M.T."/>
            <person name="Popin R."/>
            <person name="Sivonen K."/>
            <person name="Fiore M.F."/>
        </authorList>
    </citation>
    <scope>NUCLEOTIDE SEQUENCE [LARGE SCALE GENOMIC DNA]</scope>
    <source>
        <strain evidence="11 12">CCIBt3594</strain>
    </source>
</reference>
<dbReference type="GO" id="GO:0005886">
    <property type="term" value="C:plasma membrane"/>
    <property type="evidence" value="ECO:0007669"/>
    <property type="project" value="UniProtKB-SubCell"/>
</dbReference>
<keyword evidence="4 7" id="KW-0812">Transmembrane</keyword>
<dbReference type="SUPFAM" id="SSF82689">
    <property type="entry name" value="Mechanosensitive channel protein MscS (YggB), C-terminal domain"/>
    <property type="match status" value="1"/>
</dbReference>
<dbReference type="GO" id="GO:0008381">
    <property type="term" value="F:mechanosensitive monoatomic ion channel activity"/>
    <property type="evidence" value="ECO:0007669"/>
    <property type="project" value="InterPro"/>
</dbReference>
<dbReference type="InterPro" id="IPR049278">
    <property type="entry name" value="MS_channel_C"/>
</dbReference>
<feature type="domain" description="Mechanosensitive ion channel MscS C-terminal" evidence="9">
    <location>
        <begin position="474"/>
        <end position="562"/>
    </location>
</feature>
<dbReference type="EMBL" id="JBAFSM010000034">
    <property type="protein sequence ID" value="MEG3438760.1"/>
    <property type="molecule type" value="Genomic_DNA"/>
</dbReference>
<feature type="transmembrane region" description="Helical" evidence="7">
    <location>
        <begin position="358"/>
        <end position="379"/>
    </location>
</feature>
<feature type="transmembrane region" description="Helical" evidence="7">
    <location>
        <begin position="385"/>
        <end position="406"/>
    </location>
</feature>
<dbReference type="RefSeq" id="WP_332866242.1">
    <property type="nucleotide sequence ID" value="NZ_JBAFSM010000034.1"/>
</dbReference>
<comment type="subcellular location">
    <subcellularLocation>
        <location evidence="1">Cell membrane</location>
        <topology evidence="1">Multi-pass membrane protein</topology>
    </subcellularLocation>
</comment>
<evidence type="ECO:0000256" key="5">
    <source>
        <dbReference type="ARBA" id="ARBA00022989"/>
    </source>
</evidence>
<dbReference type="InterPro" id="IPR006685">
    <property type="entry name" value="MscS_channel_2nd"/>
</dbReference>
<dbReference type="Proteomes" id="UP001328733">
    <property type="component" value="Unassembled WGS sequence"/>
</dbReference>
<dbReference type="Gene3D" id="3.30.70.100">
    <property type="match status" value="1"/>
</dbReference>
<evidence type="ECO:0000256" key="1">
    <source>
        <dbReference type="ARBA" id="ARBA00004651"/>
    </source>
</evidence>
<gene>
    <name evidence="11" type="ORF">V0288_16655</name>
</gene>
<evidence type="ECO:0000256" key="2">
    <source>
        <dbReference type="ARBA" id="ARBA00008017"/>
    </source>
</evidence>
<comment type="caution">
    <text evidence="11">The sequence shown here is derived from an EMBL/GenBank/DDBJ whole genome shotgun (WGS) entry which is preliminary data.</text>
</comment>
<name>A0AAW9QU02_9CHRO</name>
<dbReference type="InterPro" id="IPR049142">
    <property type="entry name" value="MS_channel_1st"/>
</dbReference>
<dbReference type="InterPro" id="IPR011014">
    <property type="entry name" value="MscS_channel_TM-2"/>
</dbReference>